<evidence type="ECO:0000256" key="6">
    <source>
        <dbReference type="ARBA" id="ARBA00022842"/>
    </source>
</evidence>
<dbReference type="GO" id="GO:0000049">
    <property type="term" value="F:tRNA binding"/>
    <property type="evidence" value="ECO:0007669"/>
    <property type="project" value="TreeGrafter"/>
</dbReference>
<reference evidence="8" key="1">
    <citation type="journal article" date="2014" name="Front. Microbiol.">
        <title>High frequency of phylogenetically diverse reductive dehalogenase-homologous genes in deep subseafloor sedimentary metagenomes.</title>
        <authorList>
            <person name="Kawai M."/>
            <person name="Futagami T."/>
            <person name="Toyoda A."/>
            <person name="Takaki Y."/>
            <person name="Nishi S."/>
            <person name="Hori S."/>
            <person name="Arai W."/>
            <person name="Tsubouchi T."/>
            <person name="Morono Y."/>
            <person name="Uchiyama I."/>
            <person name="Ito T."/>
            <person name="Fujiyama A."/>
            <person name="Inagaki F."/>
            <person name="Takami H."/>
        </authorList>
    </citation>
    <scope>NUCLEOTIDE SEQUENCE</scope>
    <source>
        <strain evidence="8">Expedition CK06-06</strain>
    </source>
</reference>
<gene>
    <name evidence="8" type="ORF">S03H2_51294</name>
</gene>
<feature type="non-terminal residue" evidence="8">
    <location>
        <position position="163"/>
    </location>
</feature>
<name>X1JQS9_9ZZZZ</name>
<dbReference type="Pfam" id="PF01743">
    <property type="entry name" value="PolyA_pol"/>
    <property type="match status" value="1"/>
</dbReference>
<dbReference type="PANTHER" id="PTHR46173:SF1">
    <property type="entry name" value="CCA TRNA NUCLEOTIDYLTRANSFERASE 1, MITOCHONDRIAL"/>
    <property type="match status" value="1"/>
</dbReference>
<sequence>MIRKPTDSSYRGAEQIVRRLRREGHEALLAGGCVRDLLREERPEDYDVATSARPEQVGSSFETTRMVGKQFGVCLVVLGGQEYQVATFRRESGHSDGRHPDSVTFCGAEQDAGRRDFTINGMFWDPLEGRVLDFVGGRDDLAGGLIRAIGDPRKRFLEDHLRL</sequence>
<keyword evidence="3" id="KW-0819">tRNA processing</keyword>
<evidence type="ECO:0000256" key="2">
    <source>
        <dbReference type="ARBA" id="ARBA00022679"/>
    </source>
</evidence>
<evidence type="ECO:0000313" key="8">
    <source>
        <dbReference type="EMBL" id="GAH72158.1"/>
    </source>
</evidence>
<dbReference type="SUPFAM" id="SSF81301">
    <property type="entry name" value="Nucleotidyltransferase"/>
    <property type="match status" value="1"/>
</dbReference>
<protein>
    <recommendedName>
        <fullName evidence="7">Poly A polymerase head domain-containing protein</fullName>
    </recommendedName>
</protein>
<accession>X1JQS9</accession>
<dbReference type="GO" id="GO:0008033">
    <property type="term" value="P:tRNA processing"/>
    <property type="evidence" value="ECO:0007669"/>
    <property type="project" value="UniProtKB-KW"/>
</dbReference>
<keyword evidence="6" id="KW-0460">Magnesium</keyword>
<dbReference type="PANTHER" id="PTHR46173">
    <property type="entry name" value="CCA TRNA NUCLEOTIDYLTRANSFERASE 1, MITOCHONDRIAL"/>
    <property type="match status" value="1"/>
</dbReference>
<dbReference type="GO" id="GO:0046872">
    <property type="term" value="F:metal ion binding"/>
    <property type="evidence" value="ECO:0007669"/>
    <property type="project" value="UniProtKB-KW"/>
</dbReference>
<comment type="caution">
    <text evidence="8">The sequence shown here is derived from an EMBL/GenBank/DDBJ whole genome shotgun (WGS) entry which is preliminary data.</text>
</comment>
<dbReference type="GO" id="GO:0016779">
    <property type="term" value="F:nucleotidyltransferase activity"/>
    <property type="evidence" value="ECO:0007669"/>
    <property type="project" value="UniProtKB-KW"/>
</dbReference>
<comment type="cofactor">
    <cofactor evidence="1">
        <name>Mg(2+)</name>
        <dbReference type="ChEBI" id="CHEBI:18420"/>
    </cofactor>
</comment>
<feature type="domain" description="Poly A polymerase head" evidence="7">
    <location>
        <begin position="29"/>
        <end position="147"/>
    </location>
</feature>
<dbReference type="CDD" id="cd05398">
    <property type="entry name" value="NT_ClassII-CCAase"/>
    <property type="match status" value="1"/>
</dbReference>
<dbReference type="InterPro" id="IPR050264">
    <property type="entry name" value="Bact_CCA-adding_enz_type3_sf"/>
</dbReference>
<keyword evidence="4" id="KW-0548">Nucleotidyltransferase</keyword>
<proteinExistence type="predicted"/>
<evidence type="ECO:0000259" key="7">
    <source>
        <dbReference type="Pfam" id="PF01743"/>
    </source>
</evidence>
<dbReference type="AlphaFoldDB" id="X1JQS9"/>
<evidence type="ECO:0000256" key="5">
    <source>
        <dbReference type="ARBA" id="ARBA00022723"/>
    </source>
</evidence>
<evidence type="ECO:0000256" key="4">
    <source>
        <dbReference type="ARBA" id="ARBA00022695"/>
    </source>
</evidence>
<keyword evidence="5" id="KW-0479">Metal-binding</keyword>
<dbReference type="EMBL" id="BARU01032533">
    <property type="protein sequence ID" value="GAH72158.1"/>
    <property type="molecule type" value="Genomic_DNA"/>
</dbReference>
<dbReference type="InterPro" id="IPR043519">
    <property type="entry name" value="NT_sf"/>
</dbReference>
<keyword evidence="2" id="KW-0808">Transferase</keyword>
<evidence type="ECO:0000256" key="3">
    <source>
        <dbReference type="ARBA" id="ARBA00022694"/>
    </source>
</evidence>
<evidence type="ECO:0000256" key="1">
    <source>
        <dbReference type="ARBA" id="ARBA00001946"/>
    </source>
</evidence>
<dbReference type="InterPro" id="IPR002646">
    <property type="entry name" value="PolA_pol_head_dom"/>
</dbReference>
<dbReference type="Gene3D" id="3.30.460.10">
    <property type="entry name" value="Beta Polymerase, domain 2"/>
    <property type="match status" value="1"/>
</dbReference>
<organism evidence="8">
    <name type="scientific">marine sediment metagenome</name>
    <dbReference type="NCBI Taxonomy" id="412755"/>
    <lineage>
        <taxon>unclassified sequences</taxon>
        <taxon>metagenomes</taxon>
        <taxon>ecological metagenomes</taxon>
    </lineage>
</organism>